<dbReference type="Proteomes" id="UP000504630">
    <property type="component" value="Chromosome 9"/>
</dbReference>
<keyword evidence="19" id="KW-1185">Reference proteome</keyword>
<dbReference type="RefSeq" id="XP_029296382.1">
    <property type="nucleotide sequence ID" value="XM_029440522.1"/>
</dbReference>
<feature type="region of interest" description="Disordered" evidence="17">
    <location>
        <begin position="761"/>
        <end position="849"/>
    </location>
</feature>
<feature type="region of interest" description="Disordered" evidence="17">
    <location>
        <begin position="554"/>
        <end position="578"/>
    </location>
</feature>
<keyword evidence="12" id="KW-0131">Cell cycle</keyword>
<gene>
    <name evidence="20 21" type="primary">ankle2</name>
</gene>
<dbReference type="InterPro" id="IPR011015">
    <property type="entry name" value="LEM/LEM-like_dom_sf"/>
</dbReference>
<dbReference type="PANTHER" id="PTHR12349">
    <property type="entry name" value="ANKYRIN REPEAT AND LEM DOMAIN-CONTAINING PROTEIN 2"/>
    <property type="match status" value="1"/>
</dbReference>
<evidence type="ECO:0000256" key="9">
    <source>
        <dbReference type="ARBA" id="ARBA00022989"/>
    </source>
</evidence>
<feature type="compositionally biased region" description="Basic and acidic residues" evidence="17">
    <location>
        <begin position="679"/>
        <end position="690"/>
    </location>
</feature>
<evidence type="ECO:0000256" key="4">
    <source>
        <dbReference type="ARBA" id="ARBA00022618"/>
    </source>
</evidence>
<evidence type="ECO:0000313" key="19">
    <source>
        <dbReference type="Proteomes" id="UP000504630"/>
    </source>
</evidence>
<dbReference type="Gene3D" id="3.40.970.10">
    <property type="entry name" value="Ribonuclease H1, N-terminal domain"/>
    <property type="match status" value="1"/>
</dbReference>
<dbReference type="Pfam" id="PF03020">
    <property type="entry name" value="LEM"/>
    <property type="match status" value="1"/>
</dbReference>
<proteinExistence type="inferred from homology"/>
<sequence length="980" mass="107680">MEAVLSRLRGLSADELREEFAREGVKCGPITATTRATFERKLARVLSPESSATDSDNSSSAGVSGGAASVADHTKPVSSATAAVAFPTAATRYNPSEAASEELDFGYGVGLNPPEEDEISVRTTSNNSAERSNSQSKTETPSKLAQVSPTFYYGVCPLLEDVLARNERAHVYTDQKDALQAVKMMKGARFKHFPNREDAEKFAKGICDYFPSPNKSTPCVSPAKPGLVVSKDNMEVDTINRERANSFKSPRTQDLTAKLRKAVEKGDEVVFSELVWDNPRYLIGSGDNPTIVQEGCRYNVMHVAAKENQAGIAQLLLDTLENPTFMRLMYPDDQEVMLQKRIRYIVDLYLNTPDKAGFETPLHFACKFGCPDVVNVLCSHPDSDKNRENKDGQKPCDLICSRKNKTQEVKQKISDYLEDRCFIPLLRATDNTSHPIIGGLWSPESSESLSLIHSHTRSPMEPVMTVTAFAGPLSPSKADDFRRSWKTPPRDRAELFHHILKSDPDRGAERVGRDLAHEMGHPWAEYWDFLDSFADLSSTEGLLKLDEYLSKKDFSPRAHEEAGENETSNRFRTPSPGKPKKFCNSISVGAFLDEGDDISLEEIKNRQNAALTSITSSAASMDCLKGAVGGREFHILPMALHHRGADLIETAAEQELLCCCDNGLLSPDVFCKSGVCSSSRDRTHNGDKVTPRTSPSSSCLLSPITDLLVEFERMSLQESLDSPTSCRERRSSGGSRHREVRDSYISSSATDLSSAVTHLSLGHSSQDGETSEGPGRRTEGGETEERHSSGSSEEYFEAEESLEVLGRTRGSVPGGRNFCARSKSWDHGGRDLSSSGSSGSSYKSLDNSNVFLPRTPPHIRRGLFIDGDSPSKLDREVLSAIGGVDVDPQKYPSIHKWKSTMKSYTASDMQSWSSPAVVKPRLRMQHQTPGSPASGLMSPTGRFSPARHAASPDFSPSRFSPANASYIQRIRLKHLNEPTI</sequence>
<dbReference type="OrthoDB" id="7446186at2759"/>
<dbReference type="Pfam" id="PF01693">
    <property type="entry name" value="Cauli_VI"/>
    <property type="match status" value="1"/>
</dbReference>
<dbReference type="GO" id="GO:0005789">
    <property type="term" value="C:endoplasmic reticulum membrane"/>
    <property type="evidence" value="ECO:0007669"/>
    <property type="project" value="UniProtKB-SubCell"/>
</dbReference>
<evidence type="ECO:0000313" key="20">
    <source>
        <dbReference type="RefSeq" id="XP_029296381.1"/>
    </source>
</evidence>
<evidence type="ECO:0000256" key="2">
    <source>
        <dbReference type="ARBA" id="ARBA00007597"/>
    </source>
</evidence>
<keyword evidence="11" id="KW-0472">Membrane</keyword>
<dbReference type="CTD" id="23141"/>
<keyword evidence="4" id="KW-0132">Cell division</keyword>
<keyword evidence="3" id="KW-0597">Phosphoprotein</keyword>
<evidence type="ECO:0000256" key="12">
    <source>
        <dbReference type="ARBA" id="ARBA00023306"/>
    </source>
</evidence>
<comment type="subcellular location">
    <subcellularLocation>
        <location evidence="1">Endoplasmic reticulum membrane</location>
        <topology evidence="1">Single-pass type III membrane protein</topology>
    </subcellularLocation>
</comment>
<feature type="region of interest" description="Disordered" evidence="17">
    <location>
        <begin position="678"/>
        <end position="697"/>
    </location>
</feature>
<dbReference type="PROSITE" id="PS50954">
    <property type="entry name" value="LEM"/>
    <property type="match status" value="1"/>
</dbReference>
<feature type="region of interest" description="Disordered" evidence="17">
    <location>
        <begin position="925"/>
        <end position="958"/>
    </location>
</feature>
<feature type="compositionally biased region" description="Polar residues" evidence="17">
    <location>
        <begin position="121"/>
        <end position="143"/>
    </location>
</feature>
<keyword evidence="5" id="KW-0812">Transmembrane</keyword>
<evidence type="ECO:0000256" key="6">
    <source>
        <dbReference type="ARBA" id="ARBA00022776"/>
    </source>
</evidence>
<dbReference type="Pfam" id="PF12796">
    <property type="entry name" value="Ank_2"/>
    <property type="match status" value="1"/>
</dbReference>
<evidence type="ECO:0000256" key="1">
    <source>
        <dbReference type="ARBA" id="ARBA00004643"/>
    </source>
</evidence>
<dbReference type="InterPro" id="IPR003887">
    <property type="entry name" value="LEM_dom"/>
</dbReference>
<dbReference type="SUPFAM" id="SSF48403">
    <property type="entry name" value="Ankyrin repeat"/>
    <property type="match status" value="1"/>
</dbReference>
<dbReference type="InterPro" id="IPR036770">
    <property type="entry name" value="Ankyrin_rpt-contain_sf"/>
</dbReference>
<comment type="similarity">
    <text evidence="2">Belongs to the ANKLE2 family.</text>
</comment>
<dbReference type="KEGG" id="cgob:115013949"/>
<dbReference type="GO" id="GO:0051301">
    <property type="term" value="P:cell division"/>
    <property type="evidence" value="ECO:0007669"/>
    <property type="project" value="UniProtKB-KW"/>
</dbReference>
<dbReference type="GO" id="GO:0007283">
    <property type="term" value="P:spermatogenesis"/>
    <property type="evidence" value="ECO:0007669"/>
    <property type="project" value="Ensembl"/>
</dbReference>
<dbReference type="GeneID" id="115013949"/>
<feature type="compositionally biased region" description="Basic and acidic residues" evidence="17">
    <location>
        <begin position="726"/>
        <end position="742"/>
    </location>
</feature>
<keyword evidence="7" id="KW-0256">Endoplasmic reticulum</keyword>
<dbReference type="InterPro" id="IPR011320">
    <property type="entry name" value="RNase_H1_N"/>
</dbReference>
<dbReference type="PANTHER" id="PTHR12349:SF4">
    <property type="entry name" value="ANKYRIN REPEAT AND LEM DOMAIN-CONTAINING PROTEIN 2"/>
    <property type="match status" value="1"/>
</dbReference>
<evidence type="ECO:0000256" key="16">
    <source>
        <dbReference type="ARBA" id="ARBA00081980"/>
    </source>
</evidence>
<evidence type="ECO:0000256" key="5">
    <source>
        <dbReference type="ARBA" id="ARBA00022692"/>
    </source>
</evidence>
<evidence type="ECO:0000256" key="8">
    <source>
        <dbReference type="ARBA" id="ARBA00022968"/>
    </source>
</evidence>
<keyword evidence="8" id="KW-0735">Signal-anchor</keyword>
<dbReference type="GO" id="GO:0007399">
    <property type="term" value="P:nervous system development"/>
    <property type="evidence" value="ECO:0007669"/>
    <property type="project" value="UniProtKB-ARBA"/>
</dbReference>
<feature type="domain" description="LEM" evidence="18">
    <location>
        <begin position="5"/>
        <end position="49"/>
    </location>
</feature>
<comment type="function">
    <text evidence="13">Involved in mitotic nuclear envelope reassembly by promoting dephosphorylation of BAF/BANF1 during mitotic exit. Coordinates the control of BAF/BANF1 dephosphorylation by inhibiting VRK1 kinase and promoting dephosphorylation of BAF/BANF1 by protein phosphatase 2A (PP2A), thereby facilitating nuclear envelope assembly. May regulate nuclear localization of VRK1 in non-dividing cells. It is unclear whether it acts as a real PP2A regulatory subunit or whether it is involved in recruitment of the PP2A complex. Involved in brain development.</text>
</comment>
<dbReference type="GO" id="GO:0061351">
    <property type="term" value="P:neural precursor cell proliferation"/>
    <property type="evidence" value="ECO:0007669"/>
    <property type="project" value="Ensembl"/>
</dbReference>
<dbReference type="AlphaFoldDB" id="A0A6J2QFH6"/>
<evidence type="ECO:0000256" key="7">
    <source>
        <dbReference type="ARBA" id="ARBA00022824"/>
    </source>
</evidence>
<keyword evidence="6" id="KW-0498">Mitosis</keyword>
<evidence type="ECO:0000256" key="10">
    <source>
        <dbReference type="ARBA" id="ARBA00023043"/>
    </source>
</evidence>
<accession>A0A6J2QFH6</accession>
<reference evidence="20 21" key="1">
    <citation type="submission" date="2025-04" db="UniProtKB">
        <authorList>
            <consortium name="RefSeq"/>
        </authorList>
    </citation>
    <scope>IDENTIFICATION</scope>
</reference>
<name>A0A6J2QFH6_COTGO</name>
<evidence type="ECO:0000313" key="21">
    <source>
        <dbReference type="RefSeq" id="XP_029296382.1"/>
    </source>
</evidence>
<feature type="region of interest" description="Disordered" evidence="17">
    <location>
        <begin position="105"/>
        <end position="143"/>
    </location>
</feature>
<feature type="region of interest" description="Disordered" evidence="17">
    <location>
        <begin position="719"/>
        <end position="747"/>
    </location>
</feature>
<dbReference type="InterPro" id="IPR002110">
    <property type="entry name" value="Ankyrin_rpt"/>
</dbReference>
<feature type="compositionally biased region" description="Basic and acidic residues" evidence="17">
    <location>
        <begin position="774"/>
        <end position="788"/>
    </location>
</feature>
<feature type="compositionally biased region" description="Low complexity" evidence="17">
    <location>
        <begin position="47"/>
        <end position="78"/>
    </location>
</feature>
<dbReference type="SMART" id="SM00540">
    <property type="entry name" value="LEM"/>
    <property type="match status" value="1"/>
</dbReference>
<dbReference type="InterPro" id="IPR056237">
    <property type="entry name" value="ANKLE2_3rd"/>
</dbReference>
<evidence type="ECO:0000256" key="17">
    <source>
        <dbReference type="SAM" id="MobiDB-lite"/>
    </source>
</evidence>
<evidence type="ECO:0000256" key="11">
    <source>
        <dbReference type="ARBA" id="ARBA00023136"/>
    </source>
</evidence>
<protein>
    <recommendedName>
        <fullName evidence="15">Ankyrin repeat and LEM domain-containing protein 2</fullName>
    </recommendedName>
    <alternativeName>
        <fullName evidence="16">LEM domain-containing protein 4</fullName>
    </alternativeName>
</protein>
<evidence type="ECO:0000256" key="15">
    <source>
        <dbReference type="ARBA" id="ARBA00074558"/>
    </source>
</evidence>
<keyword evidence="9" id="KW-1133">Transmembrane helix</keyword>
<dbReference type="GeneTree" id="ENSGT00390000016767"/>
<dbReference type="GO" id="GO:0031468">
    <property type="term" value="P:nuclear membrane reassembly"/>
    <property type="evidence" value="ECO:0007669"/>
    <property type="project" value="UniProtKB-ARBA"/>
</dbReference>
<evidence type="ECO:0000259" key="18">
    <source>
        <dbReference type="PROSITE" id="PS50954"/>
    </source>
</evidence>
<dbReference type="InterPro" id="IPR037056">
    <property type="entry name" value="RNase_H1_N_sf"/>
</dbReference>
<dbReference type="FunFam" id="1.10.720.40:FF:000001">
    <property type="entry name" value="LEM domain containing 2, isoform CRA_a"/>
    <property type="match status" value="1"/>
</dbReference>
<dbReference type="FunFam" id="1.25.40.20:FF:000072">
    <property type="entry name" value="Ankyrin repeat and LEM domain containing 2"/>
    <property type="match status" value="1"/>
</dbReference>
<evidence type="ECO:0000256" key="13">
    <source>
        <dbReference type="ARBA" id="ARBA00056222"/>
    </source>
</evidence>
<evidence type="ECO:0000256" key="3">
    <source>
        <dbReference type="ARBA" id="ARBA00022553"/>
    </source>
</evidence>
<dbReference type="RefSeq" id="XP_029296381.1">
    <property type="nucleotide sequence ID" value="XM_029440521.1"/>
</dbReference>
<dbReference type="Pfam" id="PF24567">
    <property type="entry name" value="ANKLE2_3rd"/>
    <property type="match status" value="1"/>
</dbReference>
<feature type="region of interest" description="Disordered" evidence="17">
    <location>
        <begin position="46"/>
        <end position="78"/>
    </location>
</feature>
<evidence type="ECO:0000256" key="14">
    <source>
        <dbReference type="ARBA" id="ARBA00063367"/>
    </source>
</evidence>
<dbReference type="Gene3D" id="1.10.720.40">
    <property type="match status" value="1"/>
</dbReference>
<dbReference type="GO" id="GO:0051721">
    <property type="term" value="F:protein phosphatase 2A binding"/>
    <property type="evidence" value="ECO:0007669"/>
    <property type="project" value="TreeGrafter"/>
</dbReference>
<comment type="subunit">
    <text evidence="14">Interacts with BAF/BANF1. Interacts with protein phosphatase 2A (PP2A) components PPP2C (PPP2CA or PPP2CB) and PPP2R1A.</text>
</comment>
<organism evidence="19 20">
    <name type="scientific">Cottoperca gobio</name>
    <name type="common">Frogmouth</name>
    <name type="synonym">Aphritis gobio</name>
    <dbReference type="NCBI Taxonomy" id="56716"/>
    <lineage>
        <taxon>Eukaryota</taxon>
        <taxon>Metazoa</taxon>
        <taxon>Chordata</taxon>
        <taxon>Craniata</taxon>
        <taxon>Vertebrata</taxon>
        <taxon>Euteleostomi</taxon>
        <taxon>Actinopterygii</taxon>
        <taxon>Neopterygii</taxon>
        <taxon>Teleostei</taxon>
        <taxon>Neoteleostei</taxon>
        <taxon>Acanthomorphata</taxon>
        <taxon>Eupercaria</taxon>
        <taxon>Perciformes</taxon>
        <taxon>Notothenioidei</taxon>
        <taxon>Bovichtidae</taxon>
        <taxon>Cottoperca</taxon>
    </lineage>
</organism>
<dbReference type="SUPFAM" id="SSF63451">
    <property type="entry name" value="LEM domain"/>
    <property type="match status" value="1"/>
</dbReference>
<dbReference type="Gene3D" id="1.25.40.20">
    <property type="entry name" value="Ankyrin repeat-containing domain"/>
    <property type="match status" value="1"/>
</dbReference>
<keyword evidence="10" id="KW-0040">ANK repeat</keyword>
<dbReference type="SMART" id="SM00248">
    <property type="entry name" value="ANK"/>
    <property type="match status" value="2"/>
</dbReference>